<dbReference type="AlphaFoldDB" id="A0A382C6P0"/>
<protein>
    <recommendedName>
        <fullName evidence="1">Glyceraldehyde 3-phosphate dehydrogenase NAD(P) binding domain-containing protein</fullName>
    </recommendedName>
</protein>
<dbReference type="GO" id="GO:0051287">
    <property type="term" value="F:NAD binding"/>
    <property type="evidence" value="ECO:0007669"/>
    <property type="project" value="InterPro"/>
</dbReference>
<gene>
    <name evidence="2" type="ORF">METZ01_LOCUS173921</name>
</gene>
<proteinExistence type="predicted"/>
<dbReference type="Pfam" id="PF00044">
    <property type="entry name" value="Gp_dh_N"/>
    <property type="match status" value="1"/>
</dbReference>
<dbReference type="InterPro" id="IPR020828">
    <property type="entry name" value="GlycerAld_3-P_DH_NAD(P)-bd"/>
</dbReference>
<reference evidence="2" key="1">
    <citation type="submission" date="2018-05" db="EMBL/GenBank/DDBJ databases">
        <authorList>
            <person name="Lanie J.A."/>
            <person name="Ng W.-L."/>
            <person name="Kazmierczak K.M."/>
            <person name="Andrzejewski T.M."/>
            <person name="Davidsen T.M."/>
            <person name="Wayne K.J."/>
            <person name="Tettelin H."/>
            <person name="Glass J.I."/>
            <person name="Rusch D."/>
            <person name="Podicherti R."/>
            <person name="Tsui H.-C.T."/>
            <person name="Winkler M.E."/>
        </authorList>
    </citation>
    <scope>NUCLEOTIDE SEQUENCE</scope>
</reference>
<dbReference type="SUPFAM" id="SSF51735">
    <property type="entry name" value="NAD(P)-binding Rossmann-fold domains"/>
    <property type="match status" value="1"/>
</dbReference>
<dbReference type="InterPro" id="IPR036291">
    <property type="entry name" value="NAD(P)-bd_dom_sf"/>
</dbReference>
<evidence type="ECO:0000259" key="1">
    <source>
        <dbReference type="Pfam" id="PF00044"/>
    </source>
</evidence>
<organism evidence="2">
    <name type="scientific">marine metagenome</name>
    <dbReference type="NCBI Taxonomy" id="408172"/>
    <lineage>
        <taxon>unclassified sequences</taxon>
        <taxon>metagenomes</taxon>
        <taxon>ecological metagenomes</taxon>
    </lineage>
</organism>
<feature type="non-terminal residue" evidence="2">
    <location>
        <position position="45"/>
    </location>
</feature>
<sequence length="45" mass="4869">MTVRVGINGFGRIGRNFFRAARATGADFDFVAVNDLGSIDTMAFL</sequence>
<feature type="domain" description="Glyceraldehyde 3-phosphate dehydrogenase NAD(P) binding" evidence="1">
    <location>
        <begin position="3"/>
        <end position="45"/>
    </location>
</feature>
<dbReference type="Gene3D" id="3.40.50.720">
    <property type="entry name" value="NAD(P)-binding Rossmann-like Domain"/>
    <property type="match status" value="1"/>
</dbReference>
<dbReference type="EMBL" id="UINC01032809">
    <property type="protein sequence ID" value="SVB21067.1"/>
    <property type="molecule type" value="Genomic_DNA"/>
</dbReference>
<name>A0A382C6P0_9ZZZZ</name>
<accession>A0A382C6P0</accession>
<evidence type="ECO:0000313" key="2">
    <source>
        <dbReference type="EMBL" id="SVB21067.1"/>
    </source>
</evidence>